<dbReference type="Gene3D" id="3.90.50.10">
    <property type="entry name" value="Photosynthetic Reaction Center, subunit H, domain 2"/>
    <property type="match status" value="1"/>
</dbReference>
<comment type="caution">
    <text evidence="3">The sequence shown here is derived from an EMBL/GenBank/DDBJ whole genome shotgun (WGS) entry which is preliminary data.</text>
</comment>
<dbReference type="PANTHER" id="PTHR38463:SF1">
    <property type="entry name" value="STRESS RESPONSE PROTEIN YSNF"/>
    <property type="match status" value="1"/>
</dbReference>
<keyword evidence="4" id="KW-1185">Reference proteome</keyword>
<dbReference type="InterPro" id="IPR052967">
    <property type="entry name" value="Stress_Response_Assoc"/>
</dbReference>
<sequence>MTENTSRTDVAALYDATVYEMDGDKIGRVGTVYLDDATGQPSWVTVKTGLFGTSETFVPLDRASISGTDIRVPYSKSQVKDAPRMETDAELTPQEEERLYEYYGLAGTSGTYETTGTTTGVVDRDRDGIRDRDEVGVRGAGHDTSGPNTDDAMTRSEERIHAGVVRREAGRARLRKHIVSEQVSETVPVTREEVVVEREPITEANAGKAMSGGDLTEEEHEVILHEEEAVVRKETVPVERVRLGTQEFTEQQTVTDEVRKEVIDVDTDSEVRSGRRGDDRRDRI</sequence>
<evidence type="ECO:0000313" key="4">
    <source>
        <dbReference type="Proteomes" id="UP000239485"/>
    </source>
</evidence>
<organism evidence="3 4">
    <name type="scientific">Kineococcus xinjiangensis</name>
    <dbReference type="NCBI Taxonomy" id="512762"/>
    <lineage>
        <taxon>Bacteria</taxon>
        <taxon>Bacillati</taxon>
        <taxon>Actinomycetota</taxon>
        <taxon>Actinomycetes</taxon>
        <taxon>Kineosporiales</taxon>
        <taxon>Kineosporiaceae</taxon>
        <taxon>Kineococcus</taxon>
    </lineage>
</organism>
<dbReference type="InterPro" id="IPR019060">
    <property type="entry name" value="DUF2382"/>
</dbReference>
<dbReference type="AlphaFoldDB" id="A0A2S6IT67"/>
<dbReference type="GO" id="GO:0030077">
    <property type="term" value="C:plasma membrane light-harvesting complex"/>
    <property type="evidence" value="ECO:0007669"/>
    <property type="project" value="InterPro"/>
</dbReference>
<dbReference type="Pfam" id="PF09557">
    <property type="entry name" value="DUF2382"/>
    <property type="match status" value="1"/>
</dbReference>
<evidence type="ECO:0000259" key="2">
    <source>
        <dbReference type="Pfam" id="PF09557"/>
    </source>
</evidence>
<evidence type="ECO:0000313" key="3">
    <source>
        <dbReference type="EMBL" id="PPK97447.1"/>
    </source>
</evidence>
<proteinExistence type="predicted"/>
<dbReference type="OrthoDB" id="3712018at2"/>
<dbReference type="SUPFAM" id="SSF50346">
    <property type="entry name" value="PRC-barrel domain"/>
    <property type="match status" value="1"/>
</dbReference>
<dbReference type="RefSeq" id="WP_104432244.1">
    <property type="nucleotide sequence ID" value="NZ_PTJD01000004.1"/>
</dbReference>
<dbReference type="InterPro" id="IPR027275">
    <property type="entry name" value="PRC-brl_dom"/>
</dbReference>
<reference evidence="3 4" key="1">
    <citation type="submission" date="2018-02" db="EMBL/GenBank/DDBJ databases">
        <title>Genomic Encyclopedia of Archaeal and Bacterial Type Strains, Phase II (KMG-II): from individual species to whole genera.</title>
        <authorList>
            <person name="Goeker M."/>
        </authorList>
    </citation>
    <scope>NUCLEOTIDE SEQUENCE [LARGE SCALE GENOMIC DNA]</scope>
    <source>
        <strain evidence="3 4">DSM 22857</strain>
    </source>
</reference>
<dbReference type="Pfam" id="PF05239">
    <property type="entry name" value="PRC"/>
    <property type="match status" value="1"/>
</dbReference>
<feature type="domain" description="DUF2382" evidence="2">
    <location>
        <begin position="153"/>
        <end position="265"/>
    </location>
</feature>
<accession>A0A2S6IT67</accession>
<dbReference type="EMBL" id="PTJD01000004">
    <property type="protein sequence ID" value="PPK97447.1"/>
    <property type="molecule type" value="Genomic_DNA"/>
</dbReference>
<dbReference type="GO" id="GO:0019684">
    <property type="term" value="P:photosynthesis, light reaction"/>
    <property type="evidence" value="ECO:0007669"/>
    <property type="project" value="InterPro"/>
</dbReference>
<evidence type="ECO:0000259" key="1">
    <source>
        <dbReference type="Pfam" id="PF05239"/>
    </source>
</evidence>
<feature type="domain" description="PRC-barrel" evidence="1">
    <location>
        <begin position="13"/>
        <end position="78"/>
    </location>
</feature>
<name>A0A2S6IT67_9ACTN</name>
<protein>
    <submittedName>
        <fullName evidence="3">Uncharacterized protein (TIGR02271 family)</fullName>
    </submittedName>
</protein>
<gene>
    <name evidence="3" type="ORF">CLV92_104268</name>
</gene>
<dbReference type="InterPro" id="IPR011033">
    <property type="entry name" value="PRC_barrel-like_sf"/>
</dbReference>
<dbReference type="PANTHER" id="PTHR38463">
    <property type="entry name" value="STRESS RESPONSE PROTEIN YSNF"/>
    <property type="match status" value="1"/>
</dbReference>
<dbReference type="InterPro" id="IPR014747">
    <property type="entry name" value="Bac_photo_RC_H_C"/>
</dbReference>
<dbReference type="Proteomes" id="UP000239485">
    <property type="component" value="Unassembled WGS sequence"/>
</dbReference>